<keyword evidence="4" id="KW-1185">Reference proteome</keyword>
<sequence>MTASQEIQDSFEESLNLNPQVRTSFALKRQVEGSCSGTLVNSSGVKRFCNGVVSTPSAGEPAPPKFTGFLTAGSKREIKVSEEALNLARARLNSPADTFSEEESLNGNGNAIDTAPPFPGFVTAGSKKVIAVTEASLLAAKRRLDTLLEADPQTPKRIANEENLDPSRGSSLRTNSAAKRTVVSSVTPVRTRSSRNRFNSPFRAPDMVKPVASAGAPANIAAGVTPDAVSLAPSRITCIRDLRNCKASSVDFLGIIIKAGPSAAHTSAGVPLIKVADRYGESVSVELLSCSIPSNIARGSVISIEGASVKRSQGTVSLVLTDSAFVDLEPSDPEADCLHRLFSTGLFDAAPSEDPFSLENTTLRMIARLSEYPGQASTIMARISSVNLDALVYLGCTNCKLLVSPNPKGVVSCQYCSNNKARYFYSLIAELADFSGVIPVTLSDDTAEKLIGRPAGAMVKLSKEALRAK</sequence>
<protein>
    <recommendedName>
        <fullName evidence="2">Replication factor A C-terminal domain-containing protein</fullName>
    </recommendedName>
</protein>
<dbReference type="InterPro" id="IPR013955">
    <property type="entry name" value="Rep_factor-A_C"/>
</dbReference>
<feature type="region of interest" description="Disordered" evidence="1">
    <location>
        <begin position="151"/>
        <end position="202"/>
    </location>
</feature>
<evidence type="ECO:0000259" key="2">
    <source>
        <dbReference type="Pfam" id="PF08646"/>
    </source>
</evidence>
<name>A0A016VN48_9BILA</name>
<dbReference type="InterPro" id="IPR012340">
    <property type="entry name" value="NA-bd_OB-fold"/>
</dbReference>
<organism evidence="3 4">
    <name type="scientific">Ancylostoma ceylanicum</name>
    <dbReference type="NCBI Taxonomy" id="53326"/>
    <lineage>
        <taxon>Eukaryota</taxon>
        <taxon>Metazoa</taxon>
        <taxon>Ecdysozoa</taxon>
        <taxon>Nematoda</taxon>
        <taxon>Chromadorea</taxon>
        <taxon>Rhabditida</taxon>
        <taxon>Rhabditina</taxon>
        <taxon>Rhabditomorpha</taxon>
        <taxon>Strongyloidea</taxon>
        <taxon>Ancylostomatidae</taxon>
        <taxon>Ancylostomatinae</taxon>
        <taxon>Ancylostoma</taxon>
    </lineage>
</organism>
<reference evidence="4" key="1">
    <citation type="journal article" date="2015" name="Nat. Genet.">
        <title>The genome and transcriptome of the zoonotic hookworm Ancylostoma ceylanicum identify infection-specific gene families.</title>
        <authorList>
            <person name="Schwarz E.M."/>
            <person name="Hu Y."/>
            <person name="Antoshechkin I."/>
            <person name="Miller M.M."/>
            <person name="Sternberg P.W."/>
            <person name="Aroian R.V."/>
        </authorList>
    </citation>
    <scope>NUCLEOTIDE SEQUENCE</scope>
    <source>
        <strain evidence="4">HY135</strain>
    </source>
</reference>
<dbReference type="OrthoDB" id="1751331at2759"/>
<dbReference type="Gene3D" id="2.40.50.140">
    <property type="entry name" value="Nucleic acid-binding proteins"/>
    <property type="match status" value="1"/>
</dbReference>
<proteinExistence type="predicted"/>
<evidence type="ECO:0000313" key="4">
    <source>
        <dbReference type="Proteomes" id="UP000024635"/>
    </source>
</evidence>
<comment type="caution">
    <text evidence="3">The sequence shown here is derived from an EMBL/GenBank/DDBJ whole genome shotgun (WGS) entry which is preliminary data.</text>
</comment>
<evidence type="ECO:0000256" key="1">
    <source>
        <dbReference type="SAM" id="MobiDB-lite"/>
    </source>
</evidence>
<dbReference type="EMBL" id="JARK01001343">
    <property type="protein sequence ID" value="EYC28442.1"/>
    <property type="molecule type" value="Genomic_DNA"/>
</dbReference>
<feature type="compositionally biased region" description="Low complexity" evidence="1">
    <location>
        <begin position="180"/>
        <end position="202"/>
    </location>
</feature>
<accession>A0A016VN48</accession>
<feature type="domain" description="Replication factor A C-terminal" evidence="2">
    <location>
        <begin position="378"/>
        <end position="464"/>
    </location>
</feature>
<evidence type="ECO:0000313" key="3">
    <source>
        <dbReference type="EMBL" id="EYC28442.1"/>
    </source>
</evidence>
<dbReference type="Proteomes" id="UP000024635">
    <property type="component" value="Unassembled WGS sequence"/>
</dbReference>
<dbReference type="SUPFAM" id="SSF50249">
    <property type="entry name" value="Nucleic acid-binding proteins"/>
    <property type="match status" value="1"/>
</dbReference>
<dbReference type="Pfam" id="PF08646">
    <property type="entry name" value="Rep_fac-A_C"/>
    <property type="match status" value="1"/>
</dbReference>
<feature type="compositionally biased region" description="Polar residues" evidence="1">
    <location>
        <begin position="168"/>
        <end position="178"/>
    </location>
</feature>
<dbReference type="STRING" id="53326.A0A016VN48"/>
<gene>
    <name evidence="3" type="primary">Acey_s0007.g3226</name>
    <name evidence="3" type="ORF">Y032_0007g3226</name>
</gene>
<dbReference type="AlphaFoldDB" id="A0A016VN48"/>